<dbReference type="EMBL" id="AAGMUQ010000003">
    <property type="protein sequence ID" value="EBP8536536.1"/>
    <property type="molecule type" value="Genomic_DNA"/>
</dbReference>
<dbReference type="AlphaFoldDB" id="A0A5U4CU81"/>
<comment type="caution">
    <text evidence="1">The sequence shown here is derived from an EMBL/GenBank/DDBJ whole genome shotgun (WGS) entry which is preliminary data.</text>
</comment>
<proteinExistence type="predicted"/>
<keyword evidence="1" id="KW-0255">Endonuclease</keyword>
<evidence type="ECO:0000313" key="1">
    <source>
        <dbReference type="EMBL" id="EBP8536536.1"/>
    </source>
</evidence>
<sequence>MASSAIQFRASCIKTLSAVEASPKRSHQHEFNGVKELQSLFGTQRVKSSATFHIRSQDVSCEGTLTWYDAREAHETRSEFRLYFNDNAVMQRAEEGDNIVIGFDKNNKIHVILIKAGTTNHLGNISAWKAE</sequence>
<accession>A0A5U4CU81</accession>
<protein>
    <submittedName>
        <fullName evidence="1">Type II restriction endonuclease</fullName>
    </submittedName>
</protein>
<organism evidence="1">
    <name type="scientific">Salmonella enterica</name>
    <name type="common">Salmonella choleraesuis</name>
    <dbReference type="NCBI Taxonomy" id="28901"/>
    <lineage>
        <taxon>Bacteria</taxon>
        <taxon>Pseudomonadati</taxon>
        <taxon>Pseudomonadota</taxon>
        <taxon>Gammaproteobacteria</taxon>
        <taxon>Enterobacterales</taxon>
        <taxon>Enterobacteriaceae</taxon>
        <taxon>Salmonella</taxon>
    </lineage>
</organism>
<name>A0A5U4CU81_SALER</name>
<keyword evidence="1" id="KW-0378">Hydrolase</keyword>
<gene>
    <name evidence="1" type="ORF">AMM99_08030</name>
</gene>
<keyword evidence="1" id="KW-0540">Nuclease</keyword>
<reference evidence="1" key="1">
    <citation type="submission" date="2018-07" db="EMBL/GenBank/DDBJ databases">
        <authorList>
            <consortium name="PulseNet: The National Subtyping Network for Foodborne Disease Surveillance"/>
            <person name="Tarr C.L."/>
            <person name="Trees E."/>
            <person name="Katz L.S."/>
            <person name="Carleton-Romer H.A."/>
            <person name="Stroika S."/>
            <person name="Kucerova Z."/>
            <person name="Roache K.F."/>
            <person name="Sabol A.L."/>
            <person name="Besser J."/>
            <person name="Gerner-Smidt P."/>
        </authorList>
    </citation>
    <scope>NUCLEOTIDE SEQUENCE</scope>
    <source>
        <strain evidence="1">2015K-0757</strain>
    </source>
</reference>
<dbReference type="GO" id="GO:0004519">
    <property type="term" value="F:endonuclease activity"/>
    <property type="evidence" value="ECO:0007669"/>
    <property type="project" value="UniProtKB-KW"/>
</dbReference>